<dbReference type="AlphaFoldDB" id="A0A8J7Y1T8"/>
<dbReference type="OrthoDB" id="247722at2157"/>
<sequence>MVSLDDVFELLSERRRRYVLYYLREQDSPVSVRELAEAVAEMEADADSPAVSETELERYEIKLHHADLPKADTAEFIEYDADDGVVRLTGEPPEFDAVLTVAEVFERSS</sequence>
<protein>
    <recommendedName>
        <fullName evidence="1">DUF7344 domain-containing protein</fullName>
    </recommendedName>
</protein>
<organism evidence="2 3">
    <name type="scientific">Haloarcula limicola</name>
    <dbReference type="NCBI Taxonomy" id="1429915"/>
    <lineage>
        <taxon>Archaea</taxon>
        <taxon>Methanobacteriati</taxon>
        <taxon>Methanobacteriota</taxon>
        <taxon>Stenosarchaea group</taxon>
        <taxon>Halobacteria</taxon>
        <taxon>Halobacteriales</taxon>
        <taxon>Haloarculaceae</taxon>
        <taxon>Haloarcula</taxon>
    </lineage>
</organism>
<name>A0A8J7Y1T8_9EURY</name>
<dbReference type="Pfam" id="PF24035">
    <property type="entry name" value="DUF7344"/>
    <property type="match status" value="1"/>
</dbReference>
<keyword evidence="3" id="KW-1185">Reference proteome</keyword>
<dbReference type="Proteomes" id="UP000766550">
    <property type="component" value="Unassembled WGS sequence"/>
</dbReference>
<feature type="domain" description="DUF7344" evidence="1">
    <location>
        <begin position="8"/>
        <end position="87"/>
    </location>
</feature>
<evidence type="ECO:0000259" key="1">
    <source>
        <dbReference type="Pfam" id="PF24035"/>
    </source>
</evidence>
<evidence type="ECO:0000313" key="2">
    <source>
        <dbReference type="EMBL" id="MBV0922622.1"/>
    </source>
</evidence>
<dbReference type="RefSeq" id="WP_162315813.1">
    <property type="nucleotide sequence ID" value="NZ_JAHQXF010000001.1"/>
</dbReference>
<evidence type="ECO:0000313" key="3">
    <source>
        <dbReference type="Proteomes" id="UP000766550"/>
    </source>
</evidence>
<proteinExistence type="predicted"/>
<dbReference type="SUPFAM" id="SSF46785">
    <property type="entry name" value="Winged helix' DNA-binding domain"/>
    <property type="match status" value="1"/>
</dbReference>
<reference evidence="2 3" key="1">
    <citation type="submission" date="2021-06" db="EMBL/GenBank/DDBJ databases">
        <title>New haloarchaea isolates fom saline soil.</title>
        <authorList>
            <person name="Duran-Viseras A."/>
            <person name="Sanchez-Porro C.S."/>
            <person name="Ventosa A."/>
        </authorList>
    </citation>
    <scope>NUCLEOTIDE SEQUENCE [LARGE SCALE GENOMIC DNA]</scope>
    <source>
        <strain evidence="2 3">JCM 183640</strain>
    </source>
</reference>
<dbReference type="EMBL" id="JAHQXF010000001">
    <property type="protein sequence ID" value="MBV0922622.1"/>
    <property type="molecule type" value="Genomic_DNA"/>
</dbReference>
<comment type="caution">
    <text evidence="2">The sequence shown here is derived from an EMBL/GenBank/DDBJ whole genome shotgun (WGS) entry which is preliminary data.</text>
</comment>
<dbReference type="InterPro" id="IPR036390">
    <property type="entry name" value="WH_DNA-bd_sf"/>
</dbReference>
<dbReference type="InterPro" id="IPR055768">
    <property type="entry name" value="DUF7344"/>
</dbReference>
<accession>A0A8J7Y1T8</accession>
<gene>
    <name evidence="2" type="ORF">KTS45_00255</name>
</gene>